<dbReference type="PANTHER" id="PTHR43176:SF4">
    <property type="entry name" value="3-HYDROXYISOBUTYRYL-COA HYDROLASE-LIKE PROTEIN 1, MITOCHONDRIAL"/>
    <property type="match status" value="1"/>
</dbReference>
<dbReference type="SUPFAM" id="SSF52096">
    <property type="entry name" value="ClpP/crotonase"/>
    <property type="match status" value="1"/>
</dbReference>
<protein>
    <recommendedName>
        <fullName evidence="2">3-hydroxyisobutyryl-CoA hydrolase</fullName>
        <shortName evidence="2">HIB-CoA hydrolase</shortName>
        <shortName evidence="2">HIBYL-CoA-H</shortName>
        <ecNumber evidence="2">3.1.2.4</ecNumber>
    </recommendedName>
    <alternativeName>
        <fullName evidence="2">3-hydroxyisobutyryl-coenzyme A hydrolase</fullName>
    </alternativeName>
</protein>
<comment type="similarity">
    <text evidence="2">Belongs to the enoyl-CoA hydratase/isomerase family.</text>
</comment>
<evidence type="ECO:0000256" key="1">
    <source>
        <dbReference type="ARBA" id="ARBA00022801"/>
    </source>
</evidence>
<reference evidence="4 5" key="1">
    <citation type="submission" date="2024-02" db="EMBL/GenBank/DDBJ databases">
        <authorList>
            <person name="Vignale AGUSTIN F."/>
            <person name="Sosa J E."/>
            <person name="Modenutti C."/>
        </authorList>
    </citation>
    <scope>NUCLEOTIDE SEQUENCE [LARGE SCALE GENOMIC DNA]</scope>
</reference>
<keyword evidence="1 2" id="KW-0378">Hydrolase</keyword>
<evidence type="ECO:0000259" key="3">
    <source>
        <dbReference type="Pfam" id="PF16113"/>
    </source>
</evidence>
<dbReference type="InterPro" id="IPR029045">
    <property type="entry name" value="ClpP/crotonase-like_dom_sf"/>
</dbReference>
<keyword evidence="5" id="KW-1185">Reference proteome</keyword>
<name>A0ABC8RNA7_9AQUA</name>
<comment type="function">
    <text evidence="2">Hydrolyzes 3-hydroxyisobutyryl-CoA (HIBYL-CoA), a saline catabolite. Has high activity toward isobutyryl-CoA. Could be an isobutyryl-CoA dehydrogenase that functions in valine catabolism.</text>
</comment>
<proteinExistence type="inferred from homology"/>
<dbReference type="GO" id="GO:0006574">
    <property type="term" value="P:L-valine catabolic process"/>
    <property type="evidence" value="ECO:0007669"/>
    <property type="project" value="UniProtKB-UniRule"/>
</dbReference>
<dbReference type="PANTHER" id="PTHR43176">
    <property type="entry name" value="3-HYDROXYISOBUTYRYL-COA HYDROLASE-RELATED"/>
    <property type="match status" value="1"/>
</dbReference>
<evidence type="ECO:0000256" key="2">
    <source>
        <dbReference type="RuleBase" id="RU369070"/>
    </source>
</evidence>
<dbReference type="GO" id="GO:0003860">
    <property type="term" value="F:3-hydroxyisobutyryl-CoA hydrolase activity"/>
    <property type="evidence" value="ECO:0007669"/>
    <property type="project" value="UniProtKB-UniRule"/>
</dbReference>
<dbReference type="Pfam" id="PF16113">
    <property type="entry name" value="ECH_2"/>
    <property type="match status" value="1"/>
</dbReference>
<comment type="caution">
    <text evidence="4">The sequence shown here is derived from an EMBL/GenBank/DDBJ whole genome shotgun (WGS) entry which is preliminary data.</text>
</comment>
<dbReference type="Proteomes" id="UP001642360">
    <property type="component" value="Unassembled WGS sequence"/>
</dbReference>
<comment type="pathway">
    <text evidence="2">Amino-acid degradation; L-valine degradation.</text>
</comment>
<dbReference type="EC" id="3.1.2.4" evidence="2"/>
<dbReference type="InterPro" id="IPR032259">
    <property type="entry name" value="HIBYL-CoA-H"/>
</dbReference>
<gene>
    <name evidence="4" type="ORF">ILEXP_LOCUS14061</name>
</gene>
<dbReference type="EMBL" id="CAUOFW020001547">
    <property type="protein sequence ID" value="CAK9146228.1"/>
    <property type="molecule type" value="Genomic_DNA"/>
</dbReference>
<comment type="catalytic activity">
    <reaction evidence="2">
        <text>3-hydroxy-2-methylpropanoyl-CoA + H2O = 3-hydroxy-2-methylpropanoate + CoA + H(+)</text>
        <dbReference type="Rhea" id="RHEA:20888"/>
        <dbReference type="ChEBI" id="CHEBI:11805"/>
        <dbReference type="ChEBI" id="CHEBI:15377"/>
        <dbReference type="ChEBI" id="CHEBI:15378"/>
        <dbReference type="ChEBI" id="CHEBI:57287"/>
        <dbReference type="ChEBI" id="CHEBI:57340"/>
        <dbReference type="EC" id="3.1.2.4"/>
    </reaction>
</comment>
<dbReference type="Gene3D" id="3.90.226.10">
    <property type="entry name" value="2-enoyl-CoA Hydratase, Chain A, domain 1"/>
    <property type="match status" value="1"/>
</dbReference>
<dbReference type="AlphaFoldDB" id="A0ABC8RNA7"/>
<feature type="domain" description="Enoyl-CoA hydratase/isomerase" evidence="3">
    <location>
        <begin position="51"/>
        <end position="122"/>
    </location>
</feature>
<sequence>MRSFKSTLLLRRCTRNSGFISQQRCLSSQFDHALVDDSENIVLVEGKASSRTAILSRPSSLNALNTSMGDRLTKLYKSWEDNPDIGFVVLKGSGRAFCAGGDIVALYHLIDEGITWHKFFVRTAWEIYPLSTIDALTCVQYGIKLSKLIVRNSL</sequence>
<accession>A0ABC8RNA7</accession>
<evidence type="ECO:0000313" key="5">
    <source>
        <dbReference type="Proteomes" id="UP001642360"/>
    </source>
</evidence>
<organism evidence="4 5">
    <name type="scientific">Ilex paraguariensis</name>
    <name type="common">yerba mate</name>
    <dbReference type="NCBI Taxonomy" id="185542"/>
    <lineage>
        <taxon>Eukaryota</taxon>
        <taxon>Viridiplantae</taxon>
        <taxon>Streptophyta</taxon>
        <taxon>Embryophyta</taxon>
        <taxon>Tracheophyta</taxon>
        <taxon>Spermatophyta</taxon>
        <taxon>Magnoliopsida</taxon>
        <taxon>eudicotyledons</taxon>
        <taxon>Gunneridae</taxon>
        <taxon>Pentapetalae</taxon>
        <taxon>asterids</taxon>
        <taxon>campanulids</taxon>
        <taxon>Aquifoliales</taxon>
        <taxon>Aquifoliaceae</taxon>
        <taxon>Ilex</taxon>
    </lineage>
</organism>
<dbReference type="CDD" id="cd06558">
    <property type="entry name" value="crotonase-like"/>
    <property type="match status" value="1"/>
</dbReference>
<evidence type="ECO:0000313" key="4">
    <source>
        <dbReference type="EMBL" id="CAK9146228.1"/>
    </source>
</evidence>
<dbReference type="InterPro" id="IPR045004">
    <property type="entry name" value="ECH_dom"/>
</dbReference>